<evidence type="ECO:0000256" key="1">
    <source>
        <dbReference type="ARBA" id="ARBA00004651"/>
    </source>
</evidence>
<keyword evidence="9" id="KW-0807">Transducer</keyword>
<dbReference type="SUPFAM" id="SSF81321">
    <property type="entry name" value="Family A G protein-coupled receptor-like"/>
    <property type="match status" value="1"/>
</dbReference>
<dbReference type="GO" id="GO:0004930">
    <property type="term" value="F:G protein-coupled receptor activity"/>
    <property type="evidence" value="ECO:0007669"/>
    <property type="project" value="UniProtKB-KW"/>
</dbReference>
<accession>A0A915JJH5</accession>
<keyword evidence="5" id="KW-0297">G-protein coupled receptor</keyword>
<evidence type="ECO:0000256" key="9">
    <source>
        <dbReference type="ARBA" id="ARBA00023224"/>
    </source>
</evidence>
<dbReference type="CDD" id="cd00637">
    <property type="entry name" value="7tm_classA_rhodopsin-like"/>
    <property type="match status" value="1"/>
</dbReference>
<protein>
    <submittedName>
        <fullName evidence="13">G-protein coupled receptors family 1 profile domain-containing protein</fullName>
    </submittedName>
</protein>
<keyword evidence="4 10" id="KW-1133">Transmembrane helix</keyword>
<dbReference type="InterPro" id="IPR000276">
    <property type="entry name" value="GPCR_Rhodpsn"/>
</dbReference>
<feature type="transmembrane region" description="Helical" evidence="10">
    <location>
        <begin position="277"/>
        <end position="296"/>
    </location>
</feature>
<evidence type="ECO:0000256" key="7">
    <source>
        <dbReference type="ARBA" id="ARBA00023170"/>
    </source>
</evidence>
<feature type="domain" description="G-protein coupled receptors family 1 profile" evidence="11">
    <location>
        <begin position="31"/>
        <end position="293"/>
    </location>
</feature>
<dbReference type="Gene3D" id="1.20.1070.10">
    <property type="entry name" value="Rhodopsin 7-helix transmembrane proteins"/>
    <property type="match status" value="1"/>
</dbReference>
<proteinExistence type="predicted"/>
<evidence type="ECO:0000256" key="2">
    <source>
        <dbReference type="ARBA" id="ARBA00022475"/>
    </source>
</evidence>
<evidence type="ECO:0000259" key="11">
    <source>
        <dbReference type="PROSITE" id="PS50262"/>
    </source>
</evidence>
<comment type="subcellular location">
    <subcellularLocation>
        <location evidence="1">Cell membrane</location>
        <topology evidence="1">Multi-pass membrane protein</topology>
    </subcellularLocation>
</comment>
<evidence type="ECO:0000313" key="13">
    <source>
        <dbReference type="WBParaSite" id="nRc.2.0.1.t26305-RA"/>
    </source>
</evidence>
<dbReference type="AlphaFoldDB" id="A0A915JJH5"/>
<evidence type="ECO:0000256" key="10">
    <source>
        <dbReference type="SAM" id="Phobius"/>
    </source>
</evidence>
<dbReference type="Proteomes" id="UP000887565">
    <property type="component" value="Unplaced"/>
</dbReference>
<organism evidence="12 13">
    <name type="scientific">Romanomermis culicivorax</name>
    <name type="common">Nematode worm</name>
    <dbReference type="NCBI Taxonomy" id="13658"/>
    <lineage>
        <taxon>Eukaryota</taxon>
        <taxon>Metazoa</taxon>
        <taxon>Ecdysozoa</taxon>
        <taxon>Nematoda</taxon>
        <taxon>Enoplea</taxon>
        <taxon>Dorylaimia</taxon>
        <taxon>Mermithida</taxon>
        <taxon>Mermithoidea</taxon>
        <taxon>Mermithidae</taxon>
        <taxon>Romanomermis</taxon>
    </lineage>
</organism>
<feature type="transmembrane region" description="Helical" evidence="10">
    <location>
        <begin position="95"/>
        <end position="114"/>
    </location>
</feature>
<dbReference type="GO" id="GO:0005886">
    <property type="term" value="C:plasma membrane"/>
    <property type="evidence" value="ECO:0007669"/>
    <property type="project" value="UniProtKB-SubCell"/>
</dbReference>
<sequence>MVSDATNCSLALEPIFFGSLNVTFALPGLFLNLIFITTVLKDKSLRDNLKALILLAIGDFLISLYVLVYGLTQLIIMRKIYGLSKIECFYKRPHLILFIISSQWQSLATFIVALERMWAILFPFKYYSSDNRHRFFIFGVSSIFLLLFVCFLYAFLKIAPTNWSIVPQDLCYPTMVVCKGFSAYLFFWPVVLGILTVFCYVVVAFVKVHDRWGRYTELELAKYQFDRLQRAKQTWIIKISLILTATTFIFIVVPYAIMFFAIDEQCPGNITYLLRRYTTILQSTNSFLGMAISLMISQELRRSILENFSYNAICLHIKRQRQMRKRLSSTRTSTLDIDIGTRRSSIAQSPRRINFK</sequence>
<evidence type="ECO:0000256" key="4">
    <source>
        <dbReference type="ARBA" id="ARBA00022989"/>
    </source>
</evidence>
<dbReference type="PANTHER" id="PTHR24246:SF27">
    <property type="entry name" value="ADENOSINE RECEPTOR, ISOFORM A"/>
    <property type="match status" value="1"/>
</dbReference>
<dbReference type="PANTHER" id="PTHR24246">
    <property type="entry name" value="OLFACTORY RECEPTOR AND ADENOSINE RECEPTOR"/>
    <property type="match status" value="1"/>
</dbReference>
<evidence type="ECO:0000256" key="8">
    <source>
        <dbReference type="ARBA" id="ARBA00023180"/>
    </source>
</evidence>
<feature type="transmembrane region" description="Helical" evidence="10">
    <location>
        <begin position="52"/>
        <end position="75"/>
    </location>
</feature>
<dbReference type="OMA" id="NCITMIK"/>
<keyword evidence="2" id="KW-1003">Cell membrane</keyword>
<reference evidence="13" key="1">
    <citation type="submission" date="2022-11" db="UniProtKB">
        <authorList>
            <consortium name="WormBaseParasite"/>
        </authorList>
    </citation>
    <scope>IDENTIFICATION</scope>
</reference>
<keyword evidence="7" id="KW-0675">Receptor</keyword>
<dbReference type="SMART" id="SM01381">
    <property type="entry name" value="7TM_GPCR_Srsx"/>
    <property type="match status" value="1"/>
</dbReference>
<feature type="transmembrane region" description="Helical" evidence="10">
    <location>
        <begin position="235"/>
        <end position="257"/>
    </location>
</feature>
<name>A0A915JJH5_ROMCU</name>
<evidence type="ECO:0000313" key="12">
    <source>
        <dbReference type="Proteomes" id="UP000887565"/>
    </source>
</evidence>
<keyword evidence="3 10" id="KW-0812">Transmembrane</keyword>
<dbReference type="PROSITE" id="PS50262">
    <property type="entry name" value="G_PROTEIN_RECEP_F1_2"/>
    <property type="match status" value="1"/>
</dbReference>
<feature type="transmembrane region" description="Helical" evidence="10">
    <location>
        <begin position="135"/>
        <end position="156"/>
    </location>
</feature>
<feature type="transmembrane region" description="Helical" evidence="10">
    <location>
        <begin position="15"/>
        <end position="40"/>
    </location>
</feature>
<dbReference type="InterPro" id="IPR017452">
    <property type="entry name" value="GPCR_Rhodpsn_7TM"/>
</dbReference>
<keyword evidence="12" id="KW-1185">Reference proteome</keyword>
<feature type="transmembrane region" description="Helical" evidence="10">
    <location>
        <begin position="185"/>
        <end position="206"/>
    </location>
</feature>
<evidence type="ECO:0000256" key="5">
    <source>
        <dbReference type="ARBA" id="ARBA00023040"/>
    </source>
</evidence>
<evidence type="ECO:0000256" key="6">
    <source>
        <dbReference type="ARBA" id="ARBA00023136"/>
    </source>
</evidence>
<dbReference type="WBParaSite" id="nRc.2.0.1.t26305-RA">
    <property type="protein sequence ID" value="nRc.2.0.1.t26305-RA"/>
    <property type="gene ID" value="nRc.2.0.1.g26305"/>
</dbReference>
<evidence type="ECO:0000256" key="3">
    <source>
        <dbReference type="ARBA" id="ARBA00022692"/>
    </source>
</evidence>
<keyword evidence="8" id="KW-0325">Glycoprotein</keyword>
<keyword evidence="6 10" id="KW-0472">Membrane</keyword>